<evidence type="ECO:0000256" key="2">
    <source>
        <dbReference type="ARBA" id="ARBA00012438"/>
    </source>
</evidence>
<keyword evidence="3" id="KW-0597">Phosphoprotein</keyword>
<dbReference type="InterPro" id="IPR036890">
    <property type="entry name" value="HATPase_C_sf"/>
</dbReference>
<sequence>MRIDIIKAETTPKLTHSPSFLGLILASSYVGLSGTYIILSTMMAGKAVEDETALVQLELAKGLLFVLITGIALYFGARFLLAHIVKKDRKIEEQRRSIEELDRRAASGLLASAIGHDANNLLTAIRMSVDMLKLNITNERRVEMTQSLSKIVDELMVLNRRLVEGGRADQPGELKVLCLKSESERIMVFLDESHPVSRLDLSFTGDDRAETLLNRHLYFQVLLNLLTNVVRHAGECAKVCVHIEDFENKVEVSVEDSGPGVPKEIRERIFEPYFSRHDEGSGLGLSSVRAIMRMHQGEVRCEDSSLGGAKFLLIFPKRSSN</sequence>
<evidence type="ECO:0000256" key="1">
    <source>
        <dbReference type="ARBA" id="ARBA00000085"/>
    </source>
</evidence>
<dbReference type="InterPro" id="IPR004358">
    <property type="entry name" value="Sig_transdc_His_kin-like_C"/>
</dbReference>
<evidence type="ECO:0000313" key="12">
    <source>
        <dbReference type="Proteomes" id="UP000642829"/>
    </source>
</evidence>
<dbReference type="GO" id="GO:0005524">
    <property type="term" value="F:ATP binding"/>
    <property type="evidence" value="ECO:0007669"/>
    <property type="project" value="UniProtKB-KW"/>
</dbReference>
<evidence type="ECO:0000256" key="7">
    <source>
        <dbReference type="ARBA" id="ARBA00022840"/>
    </source>
</evidence>
<keyword evidence="9" id="KW-0812">Transmembrane</keyword>
<keyword evidence="7" id="KW-0067">ATP-binding</keyword>
<comment type="catalytic activity">
    <reaction evidence="1">
        <text>ATP + protein L-histidine = ADP + protein N-phospho-L-histidine.</text>
        <dbReference type="EC" id="2.7.13.3"/>
    </reaction>
</comment>
<evidence type="ECO:0000256" key="8">
    <source>
        <dbReference type="ARBA" id="ARBA00023012"/>
    </source>
</evidence>
<evidence type="ECO:0000256" key="9">
    <source>
        <dbReference type="SAM" id="Phobius"/>
    </source>
</evidence>
<keyword evidence="4" id="KW-0808">Transferase</keyword>
<dbReference type="SUPFAM" id="SSF55874">
    <property type="entry name" value="ATPase domain of HSP90 chaperone/DNA topoisomerase II/histidine kinase"/>
    <property type="match status" value="1"/>
</dbReference>
<dbReference type="GO" id="GO:0004673">
    <property type="term" value="F:protein histidine kinase activity"/>
    <property type="evidence" value="ECO:0007669"/>
    <property type="project" value="UniProtKB-EC"/>
</dbReference>
<comment type="caution">
    <text evidence="11">The sequence shown here is derived from an EMBL/GenBank/DDBJ whole genome shotgun (WGS) entry which is preliminary data.</text>
</comment>
<dbReference type="Proteomes" id="UP000642829">
    <property type="component" value="Unassembled WGS sequence"/>
</dbReference>
<organism evidence="11 12">
    <name type="scientific">Cerasicoccus arenae</name>
    <dbReference type="NCBI Taxonomy" id="424488"/>
    <lineage>
        <taxon>Bacteria</taxon>
        <taxon>Pseudomonadati</taxon>
        <taxon>Verrucomicrobiota</taxon>
        <taxon>Opitutia</taxon>
        <taxon>Puniceicoccales</taxon>
        <taxon>Cerasicoccaceae</taxon>
        <taxon>Cerasicoccus</taxon>
    </lineage>
</organism>
<evidence type="ECO:0000256" key="3">
    <source>
        <dbReference type="ARBA" id="ARBA00022553"/>
    </source>
</evidence>
<name>A0A8J3D9S3_9BACT</name>
<dbReference type="PROSITE" id="PS50109">
    <property type="entry name" value="HIS_KIN"/>
    <property type="match status" value="1"/>
</dbReference>
<dbReference type="Gene3D" id="1.10.287.130">
    <property type="match status" value="1"/>
</dbReference>
<accession>A0A8J3D9S3</accession>
<keyword evidence="5" id="KW-0547">Nucleotide-binding</keyword>
<dbReference type="Gene3D" id="3.30.565.10">
    <property type="entry name" value="Histidine kinase-like ATPase, C-terminal domain"/>
    <property type="match status" value="1"/>
</dbReference>
<dbReference type="RefSeq" id="WP_189511483.1">
    <property type="nucleotide sequence ID" value="NZ_BMXG01000002.1"/>
</dbReference>
<dbReference type="PANTHER" id="PTHR43065:SF10">
    <property type="entry name" value="PEROXIDE STRESS-ACTIVATED HISTIDINE KINASE MAK3"/>
    <property type="match status" value="1"/>
</dbReference>
<reference evidence="11" key="2">
    <citation type="submission" date="2020-09" db="EMBL/GenBank/DDBJ databases">
        <authorList>
            <person name="Sun Q."/>
            <person name="Kim S."/>
        </authorList>
    </citation>
    <scope>NUCLEOTIDE SEQUENCE</scope>
    <source>
        <strain evidence="11">KCTC 12870</strain>
    </source>
</reference>
<evidence type="ECO:0000256" key="4">
    <source>
        <dbReference type="ARBA" id="ARBA00022679"/>
    </source>
</evidence>
<dbReference type="GO" id="GO:0000160">
    <property type="term" value="P:phosphorelay signal transduction system"/>
    <property type="evidence" value="ECO:0007669"/>
    <property type="project" value="UniProtKB-KW"/>
</dbReference>
<evidence type="ECO:0000259" key="10">
    <source>
        <dbReference type="PROSITE" id="PS50109"/>
    </source>
</evidence>
<keyword evidence="12" id="KW-1185">Reference proteome</keyword>
<dbReference type="CDD" id="cd00075">
    <property type="entry name" value="HATPase"/>
    <property type="match status" value="1"/>
</dbReference>
<dbReference type="EC" id="2.7.13.3" evidence="2"/>
<keyword evidence="6" id="KW-0418">Kinase</keyword>
<protein>
    <recommendedName>
        <fullName evidence="2">histidine kinase</fullName>
        <ecNumber evidence="2">2.7.13.3</ecNumber>
    </recommendedName>
</protein>
<keyword evidence="9" id="KW-0472">Membrane</keyword>
<dbReference type="SMART" id="SM00387">
    <property type="entry name" value="HATPase_c"/>
    <property type="match status" value="1"/>
</dbReference>
<dbReference type="AlphaFoldDB" id="A0A8J3D9S3"/>
<reference evidence="11" key="1">
    <citation type="journal article" date="2014" name="Int. J. Syst. Evol. Microbiol.">
        <title>Complete genome sequence of Corynebacterium casei LMG S-19264T (=DSM 44701T), isolated from a smear-ripened cheese.</title>
        <authorList>
            <consortium name="US DOE Joint Genome Institute (JGI-PGF)"/>
            <person name="Walter F."/>
            <person name="Albersmeier A."/>
            <person name="Kalinowski J."/>
            <person name="Ruckert C."/>
        </authorList>
    </citation>
    <scope>NUCLEOTIDE SEQUENCE</scope>
    <source>
        <strain evidence="11">KCTC 12870</strain>
    </source>
</reference>
<dbReference type="PRINTS" id="PR00344">
    <property type="entry name" value="BCTRLSENSOR"/>
</dbReference>
<dbReference type="InterPro" id="IPR003594">
    <property type="entry name" value="HATPase_dom"/>
</dbReference>
<feature type="transmembrane region" description="Helical" evidence="9">
    <location>
        <begin position="59"/>
        <end position="81"/>
    </location>
</feature>
<evidence type="ECO:0000256" key="6">
    <source>
        <dbReference type="ARBA" id="ARBA00022777"/>
    </source>
</evidence>
<feature type="transmembrane region" description="Helical" evidence="9">
    <location>
        <begin position="20"/>
        <end position="39"/>
    </location>
</feature>
<proteinExistence type="predicted"/>
<keyword evidence="9" id="KW-1133">Transmembrane helix</keyword>
<dbReference type="InterPro" id="IPR005467">
    <property type="entry name" value="His_kinase_dom"/>
</dbReference>
<dbReference type="Pfam" id="PF02518">
    <property type="entry name" value="HATPase_c"/>
    <property type="match status" value="1"/>
</dbReference>
<keyword evidence="8" id="KW-0902">Two-component regulatory system</keyword>
<feature type="domain" description="Histidine kinase" evidence="10">
    <location>
        <begin position="113"/>
        <end position="319"/>
    </location>
</feature>
<gene>
    <name evidence="11" type="ORF">GCM10007047_04820</name>
</gene>
<evidence type="ECO:0000313" key="11">
    <source>
        <dbReference type="EMBL" id="GHB92649.1"/>
    </source>
</evidence>
<evidence type="ECO:0000256" key="5">
    <source>
        <dbReference type="ARBA" id="ARBA00022741"/>
    </source>
</evidence>
<dbReference type="PANTHER" id="PTHR43065">
    <property type="entry name" value="SENSOR HISTIDINE KINASE"/>
    <property type="match status" value="1"/>
</dbReference>
<dbReference type="EMBL" id="BMXG01000002">
    <property type="protein sequence ID" value="GHB92649.1"/>
    <property type="molecule type" value="Genomic_DNA"/>
</dbReference>